<dbReference type="RefSeq" id="WP_084066653.1">
    <property type="nucleotide sequence ID" value="NZ_FWXY01000001.1"/>
</dbReference>
<keyword evidence="3" id="KW-1185">Reference proteome</keyword>
<dbReference type="Proteomes" id="UP000192418">
    <property type="component" value="Unassembled WGS sequence"/>
</dbReference>
<protein>
    <submittedName>
        <fullName evidence="2">Uncharacterized protein</fullName>
    </submittedName>
</protein>
<reference evidence="2 3" key="1">
    <citation type="submission" date="2017-04" db="EMBL/GenBank/DDBJ databases">
        <authorList>
            <person name="Afonso C.L."/>
            <person name="Miller P.J."/>
            <person name="Scott M.A."/>
            <person name="Spackman E."/>
            <person name="Goraichik I."/>
            <person name="Dimitrov K.M."/>
            <person name="Suarez D.L."/>
            <person name="Swayne D.E."/>
        </authorList>
    </citation>
    <scope>NUCLEOTIDE SEQUENCE [LARGE SCALE GENOMIC DNA]</scope>
    <source>
        <strain evidence="2 3">DSM 3385</strain>
    </source>
</reference>
<organism evidence="2 3">
    <name type="scientific">Desulfocicer vacuolatum DSM 3385</name>
    <dbReference type="NCBI Taxonomy" id="1121400"/>
    <lineage>
        <taxon>Bacteria</taxon>
        <taxon>Pseudomonadati</taxon>
        <taxon>Thermodesulfobacteriota</taxon>
        <taxon>Desulfobacteria</taxon>
        <taxon>Desulfobacterales</taxon>
        <taxon>Desulfobacteraceae</taxon>
        <taxon>Desulfocicer</taxon>
    </lineage>
</organism>
<dbReference type="AlphaFoldDB" id="A0A1W1YUZ4"/>
<evidence type="ECO:0000313" key="2">
    <source>
        <dbReference type="EMBL" id="SMC39548.1"/>
    </source>
</evidence>
<feature type="region of interest" description="Disordered" evidence="1">
    <location>
        <begin position="157"/>
        <end position="177"/>
    </location>
</feature>
<accession>A0A1W1YUZ4</accession>
<evidence type="ECO:0000313" key="3">
    <source>
        <dbReference type="Proteomes" id="UP000192418"/>
    </source>
</evidence>
<sequence>MIKLIRGFFAFVGFFYMEYREKNIALWFLSVCAMVQDHGCRMKLPWGFSSFWRINRQKGTFLFCTPAANTKKHEYISIPAFPERLRDRVAGAFIKCCDNVVSPLKTAAPVNVGGATLWGKNLIMVNMSRSFSGNPLKTVTDFFRRFPKIINHDHQTGHVSFPPGSSEYLPPPSSGEETLSGPPVFLLAHLKKIFFPIIHRKESNRQKKFVQPGIDFFPGRLPDFHWVTTGQVGFSDMGPTLSLISHKTAKNGIPAVRTIAFDKIIWKMSKFFKNFIGSAVVFSSSS</sequence>
<evidence type="ECO:0000256" key="1">
    <source>
        <dbReference type="SAM" id="MobiDB-lite"/>
    </source>
</evidence>
<name>A0A1W1YUZ4_9BACT</name>
<proteinExistence type="predicted"/>
<gene>
    <name evidence="2" type="ORF">SAMN02746065_101363</name>
</gene>
<dbReference type="EMBL" id="FWXY01000001">
    <property type="protein sequence ID" value="SMC39548.1"/>
    <property type="molecule type" value="Genomic_DNA"/>
</dbReference>